<keyword evidence="4" id="KW-0472">Membrane</keyword>
<dbReference type="SUPFAM" id="SSF48452">
    <property type="entry name" value="TPR-like"/>
    <property type="match status" value="1"/>
</dbReference>
<protein>
    <submittedName>
        <fullName evidence="8">RagB/SusD domain-containing protein</fullName>
    </submittedName>
</protein>
<dbReference type="Gene3D" id="1.25.40.390">
    <property type="match status" value="1"/>
</dbReference>
<organism evidence="8 9">
    <name type="scientific">Kriegella aquimaris</name>
    <dbReference type="NCBI Taxonomy" id="192904"/>
    <lineage>
        <taxon>Bacteria</taxon>
        <taxon>Pseudomonadati</taxon>
        <taxon>Bacteroidota</taxon>
        <taxon>Flavobacteriia</taxon>
        <taxon>Flavobacteriales</taxon>
        <taxon>Flavobacteriaceae</taxon>
        <taxon>Kriegella</taxon>
    </lineage>
</organism>
<keyword evidence="5" id="KW-0998">Cell outer membrane</keyword>
<reference evidence="8 9" key="1">
    <citation type="submission" date="2016-10" db="EMBL/GenBank/DDBJ databases">
        <authorList>
            <person name="de Groot N.N."/>
        </authorList>
    </citation>
    <scope>NUCLEOTIDE SEQUENCE [LARGE SCALE GENOMIC DNA]</scope>
    <source>
        <strain evidence="8 9">DSM 19886</strain>
    </source>
</reference>
<dbReference type="CDD" id="cd08977">
    <property type="entry name" value="SusD"/>
    <property type="match status" value="1"/>
</dbReference>
<dbReference type="AlphaFoldDB" id="A0A1G9S689"/>
<evidence type="ECO:0000256" key="2">
    <source>
        <dbReference type="ARBA" id="ARBA00006275"/>
    </source>
</evidence>
<feature type="domain" description="SusD-like N-terminal" evidence="7">
    <location>
        <begin position="28"/>
        <end position="232"/>
    </location>
</feature>
<feature type="domain" description="RagB/SusD" evidence="6">
    <location>
        <begin position="346"/>
        <end position="505"/>
    </location>
</feature>
<evidence type="ECO:0000313" key="8">
    <source>
        <dbReference type="EMBL" id="SDM31033.1"/>
    </source>
</evidence>
<dbReference type="STRING" id="192904.SAMN04488514_107129"/>
<evidence type="ECO:0000259" key="7">
    <source>
        <dbReference type="Pfam" id="PF14322"/>
    </source>
</evidence>
<dbReference type="EMBL" id="FNGV01000007">
    <property type="protein sequence ID" value="SDM31033.1"/>
    <property type="molecule type" value="Genomic_DNA"/>
</dbReference>
<dbReference type="Proteomes" id="UP000199440">
    <property type="component" value="Unassembled WGS sequence"/>
</dbReference>
<dbReference type="InterPro" id="IPR011990">
    <property type="entry name" value="TPR-like_helical_dom_sf"/>
</dbReference>
<dbReference type="PROSITE" id="PS51257">
    <property type="entry name" value="PROKAR_LIPOPROTEIN"/>
    <property type="match status" value="1"/>
</dbReference>
<keyword evidence="9" id="KW-1185">Reference proteome</keyword>
<name>A0A1G9S689_9FLAO</name>
<evidence type="ECO:0000313" key="9">
    <source>
        <dbReference type="Proteomes" id="UP000199440"/>
    </source>
</evidence>
<evidence type="ECO:0000256" key="5">
    <source>
        <dbReference type="ARBA" id="ARBA00023237"/>
    </source>
</evidence>
<evidence type="ECO:0000256" key="3">
    <source>
        <dbReference type="ARBA" id="ARBA00022729"/>
    </source>
</evidence>
<comment type="similarity">
    <text evidence="2">Belongs to the SusD family.</text>
</comment>
<sequence length="505" mass="56856">MKRYNLILKVRSILPIVSMLVFLGCSDEFLDVTPNHYLTEGNFYQTEEDFDQALLGVYGSLQDYALSAHFLEEGRSDNTTYDNLLDQGSLGGGRQYGFLDQFKMTSDAGPISDAWNTIYSAIKDCNVTLFYLNKAEIDPVSAKSMEAELRFFRAFYHFIAVRYWGDVPLLIEPVNSAEDAFALERNSIADVYQAIVQDAEFAISNLPPGYAGNDVGRVTKGAARMLLAKAYLTRGDYSNAQNQLNNIIGSNEYDLLANYADVFDPTNKNHPESILEVQFKEGAEGESSNFIYQFAPVGSRGVVVLGPESAPGRNIPTTDLVEAYEANDIRKDISVAYFDRDPSPLYYINKYNHDTDPDFSRSPDNWPVYRYADVLLMLAEAINEQSYQTGTPFDMLNRVRLRAGLPELTPTDLPDQESFRNAIAQERRVELAFENHRWFDLVRTGKAIEVITAYGIKEKANPTLVPPDFIAFGPESFAITQEKLLYPIPNNELDLNPNMTQNPGY</sequence>
<gene>
    <name evidence="8" type="ORF">SAMN04488514_107129</name>
</gene>
<accession>A0A1G9S689</accession>
<dbReference type="RefSeq" id="WP_089890876.1">
    <property type="nucleotide sequence ID" value="NZ_FNGV01000007.1"/>
</dbReference>
<proteinExistence type="inferred from homology"/>
<dbReference type="GO" id="GO:0009279">
    <property type="term" value="C:cell outer membrane"/>
    <property type="evidence" value="ECO:0007669"/>
    <property type="project" value="UniProtKB-SubCell"/>
</dbReference>
<dbReference type="OrthoDB" id="5694214at2"/>
<dbReference type="Pfam" id="PF14322">
    <property type="entry name" value="SusD-like_3"/>
    <property type="match status" value="1"/>
</dbReference>
<dbReference type="InterPro" id="IPR033985">
    <property type="entry name" value="SusD-like_N"/>
</dbReference>
<dbReference type="InterPro" id="IPR012944">
    <property type="entry name" value="SusD_RagB_dom"/>
</dbReference>
<keyword evidence="3" id="KW-0732">Signal</keyword>
<evidence type="ECO:0000256" key="1">
    <source>
        <dbReference type="ARBA" id="ARBA00004442"/>
    </source>
</evidence>
<comment type="subcellular location">
    <subcellularLocation>
        <location evidence="1">Cell outer membrane</location>
    </subcellularLocation>
</comment>
<evidence type="ECO:0000259" key="6">
    <source>
        <dbReference type="Pfam" id="PF07980"/>
    </source>
</evidence>
<evidence type="ECO:0000256" key="4">
    <source>
        <dbReference type="ARBA" id="ARBA00023136"/>
    </source>
</evidence>
<dbReference type="Pfam" id="PF07980">
    <property type="entry name" value="SusD_RagB"/>
    <property type="match status" value="1"/>
</dbReference>